<feature type="region of interest" description="Disordered" evidence="1">
    <location>
        <begin position="193"/>
        <end position="215"/>
    </location>
</feature>
<dbReference type="Proteomes" id="UP000601435">
    <property type="component" value="Unassembled WGS sequence"/>
</dbReference>
<evidence type="ECO:0000313" key="2">
    <source>
        <dbReference type="EMBL" id="CAE7537786.1"/>
    </source>
</evidence>
<name>A0A812TQZ0_9DINO</name>
<dbReference type="InterPro" id="IPR036691">
    <property type="entry name" value="Endo/exonu/phosph_ase_sf"/>
</dbReference>
<feature type="compositionally biased region" description="Basic residues" evidence="1">
    <location>
        <begin position="1087"/>
        <end position="1100"/>
    </location>
</feature>
<reference evidence="2" key="1">
    <citation type="submission" date="2021-02" db="EMBL/GenBank/DDBJ databases">
        <authorList>
            <person name="Dougan E. K."/>
            <person name="Rhodes N."/>
            <person name="Thang M."/>
            <person name="Chan C."/>
        </authorList>
    </citation>
    <scope>NUCLEOTIDE SEQUENCE</scope>
</reference>
<organism evidence="2 3">
    <name type="scientific">Symbiodinium necroappetens</name>
    <dbReference type="NCBI Taxonomy" id="1628268"/>
    <lineage>
        <taxon>Eukaryota</taxon>
        <taxon>Sar</taxon>
        <taxon>Alveolata</taxon>
        <taxon>Dinophyceae</taxon>
        <taxon>Suessiales</taxon>
        <taxon>Symbiodiniaceae</taxon>
        <taxon>Symbiodinium</taxon>
    </lineage>
</organism>
<feature type="region of interest" description="Disordered" evidence="1">
    <location>
        <begin position="1013"/>
        <end position="1106"/>
    </location>
</feature>
<comment type="caution">
    <text evidence="2">The sequence shown here is derived from an EMBL/GenBank/DDBJ whole genome shotgun (WGS) entry which is preliminary data.</text>
</comment>
<dbReference type="Gene3D" id="3.60.10.10">
    <property type="entry name" value="Endonuclease/exonuclease/phosphatase"/>
    <property type="match status" value="1"/>
</dbReference>
<keyword evidence="3" id="KW-1185">Reference proteome</keyword>
<evidence type="ECO:0000256" key="1">
    <source>
        <dbReference type="SAM" id="MobiDB-lite"/>
    </source>
</evidence>
<accession>A0A812TQZ0</accession>
<dbReference type="AlphaFoldDB" id="A0A812TQZ0"/>
<dbReference type="SUPFAM" id="SSF56219">
    <property type="entry name" value="DNase I-like"/>
    <property type="match status" value="1"/>
</dbReference>
<gene>
    <name evidence="2" type="primary">PPP2R4</name>
    <name evidence="2" type="ORF">SNEC2469_LOCUS15478</name>
</gene>
<proteinExistence type="predicted"/>
<feature type="compositionally biased region" description="Basic and acidic residues" evidence="1">
    <location>
        <begin position="1014"/>
        <end position="1029"/>
    </location>
</feature>
<dbReference type="OrthoDB" id="427744at2759"/>
<sequence>MFTPGPSLAETHRLGKMFQLVEEIEAWMLALPDSIFDPACGRLSLDYVLHHAPMTDGQRSQLVVADISNLIEHHGLQTRLYCEAHEVGIRSQMEQIRIVLEDMVGSELALRDDVSLLDLADQPLVARQLRGISDARERLATVANAARNSSKIAVEGARVVKVTPDRIESLDQAQGSAWDQQWFSGLLDDEDANASAETGVEAEGIGTPSDQSPQHHYDPAWEQIYYHAPTVLQVPMVCTPWGLTPMMLCVSDTSETPNTDHLESPCRQDPEDLDEKYWWQRRRTMAAQLAKFLKHAGEDGEVSLDDVLQQHPRLWYKCHSASELAKNLASIGELTPIVVDLLRCTVRLRTEDEALVAACEALMAELEDQRSWKSSSTLSLTDALMSPQVQLHLPRYASKDPIEGAGILRAALENAELLTVGTSDTISWRSHADMLLQPVEEVLASTGKEARIMQKEGEVPLLVLAEEPTIRRLLNRACLKSSKDSLDALRDALLESETLELDTPRMSCRARGDGRQMEVADDQEIQQKRQWRRFGKFPSQKDAIELRKLLKYYFEPFNLQHNRVLMSLVQAQSGSKGVLKHQTRLWFSIEEICYMPRIQKRFAAYDRSRHSDLLAAALQTDEELPVRLPSHGYRREWKSCGSWTKTELWLQLSYMPAFRLFQTTEECEEVRSMLKPEINVGMDNIEALPPHVFLVMSYSLSSDISCRLSPKVQEAEEAIAKGELDPNVVYWETRMQRIKRQLLWHPADVICVQGIQSIGYSDRCSETHGEWFSSDQEPVMNHLVHLYRELAMKNYGVAFSPAMRLPGSSTVCLGNAVFWKRSRWQLKNFWTVPNCAVCIELASRVHCSDLVICCSKSPGVYAIEWGEQLEKEVILHELAPLQSQLLEKAASQDARPVWCGDFGLSAKDVLEGLSEANAAISPSGFKASEAGRNIWQSACFQLLGRHPGTSASRFAEGASSDLIMHDGSLRPLAVLTGLPRSCEGQLKCVKLLGSGYPSDHLLQVAVFAELPSQKTEDENRDKEDSRCFEEADPCQSQDHDKSQCDAVDSTGTTGTTATLAGATGSTGSTGSAPHQEPRNQGVDQSRVWRKARVGRKQWRSFHPDRH</sequence>
<evidence type="ECO:0000313" key="3">
    <source>
        <dbReference type="Proteomes" id="UP000601435"/>
    </source>
</evidence>
<feature type="compositionally biased region" description="Low complexity" evidence="1">
    <location>
        <begin position="1049"/>
        <end position="1072"/>
    </location>
</feature>
<protein>
    <submittedName>
        <fullName evidence="2">PPP2R4 protein</fullName>
    </submittedName>
</protein>
<dbReference type="EMBL" id="CAJNJA010025141">
    <property type="protein sequence ID" value="CAE7537786.1"/>
    <property type="molecule type" value="Genomic_DNA"/>
</dbReference>